<keyword evidence="1" id="KW-0285">Flavoprotein</keyword>
<dbReference type="PANTHER" id="PTHR46972:SF1">
    <property type="entry name" value="FAD DEPENDENT OXIDOREDUCTASE DOMAIN-CONTAINING PROTEIN"/>
    <property type="match status" value="1"/>
</dbReference>
<name>A0A167LZ56_CORFA</name>
<evidence type="ECO:0000256" key="2">
    <source>
        <dbReference type="ARBA" id="ARBA00022827"/>
    </source>
</evidence>
<sequence length="426" mass="46448">MHKPSSPRIAIVGGGPAGLTLGALLHQRRIPFTVFELRPEPSAAAWAAPSGMLDLHEGDGLRAIRACGLYDEFLPLTGECSEEYVLADKFGERVVLKSDDDDAKRPEQARPEISRNNLAKLLLTRIPPESVRWDSRLHAAEHNDGVTTLDFGGGRPREEFDLVVGADGAWSRVRTLLTRVRPRYSNTQVVTATIRDLSTRHPHLARLVGTGSFSALGDRHAVVSQRGPRDSARVHLWLTTTDEKLGVTTGLASKPPTAAAPLLLGSDRFLGGFGEAVKELARTALRAEEEEGGAEGLDVRGLYALPHGTSWKHRRGLTVVGDAAHVMLPNGEGVNQAMLDATLLAEAVAAAWEEAAGDVCRFGEVLSPRVREFEADMVQRAVKVGEMTDRLVGVMLGEDALNGMLKLFAEFQEEQEQEEKQKQMRR</sequence>
<reference evidence="6 7" key="1">
    <citation type="journal article" date="2016" name="Genome Biol. Evol.">
        <title>Divergent and convergent evolution of fungal pathogenicity.</title>
        <authorList>
            <person name="Shang Y."/>
            <person name="Xiao G."/>
            <person name="Zheng P."/>
            <person name="Cen K."/>
            <person name="Zhan S."/>
            <person name="Wang C."/>
        </authorList>
    </citation>
    <scope>NUCLEOTIDE SEQUENCE [LARGE SCALE GENOMIC DNA]</scope>
    <source>
        <strain evidence="6 7">ARSEF 2679</strain>
    </source>
</reference>
<dbReference type="PRINTS" id="PR00420">
    <property type="entry name" value="RNGMNOXGNASE"/>
</dbReference>
<evidence type="ECO:0000259" key="5">
    <source>
        <dbReference type="Pfam" id="PF01494"/>
    </source>
</evidence>
<evidence type="ECO:0000313" key="6">
    <source>
        <dbReference type="EMBL" id="OAA53713.1"/>
    </source>
</evidence>
<dbReference type="Pfam" id="PF01494">
    <property type="entry name" value="FAD_binding_3"/>
    <property type="match status" value="2"/>
</dbReference>
<gene>
    <name evidence="6" type="ORF">ISF_08652</name>
</gene>
<dbReference type="STRING" id="1081104.A0A167LZ56"/>
<dbReference type="GO" id="GO:0071949">
    <property type="term" value="F:FAD binding"/>
    <property type="evidence" value="ECO:0007669"/>
    <property type="project" value="InterPro"/>
</dbReference>
<keyword evidence="2" id="KW-0274">FAD</keyword>
<dbReference type="InterPro" id="IPR036188">
    <property type="entry name" value="FAD/NAD-bd_sf"/>
</dbReference>
<dbReference type="Gene3D" id="3.50.50.60">
    <property type="entry name" value="FAD/NAD(P)-binding domain"/>
    <property type="match status" value="1"/>
</dbReference>
<keyword evidence="4" id="KW-0503">Monooxygenase</keyword>
<dbReference type="SUPFAM" id="SSF51905">
    <property type="entry name" value="FAD/NAD(P)-binding domain"/>
    <property type="match status" value="1"/>
</dbReference>
<dbReference type="OrthoDB" id="655030at2759"/>
<evidence type="ECO:0000313" key="7">
    <source>
        <dbReference type="Proteomes" id="UP000076744"/>
    </source>
</evidence>
<dbReference type="AlphaFoldDB" id="A0A167LZ56"/>
<evidence type="ECO:0000256" key="3">
    <source>
        <dbReference type="ARBA" id="ARBA00023002"/>
    </source>
</evidence>
<accession>A0A167LZ56</accession>
<feature type="domain" description="FAD-binding" evidence="5">
    <location>
        <begin position="9"/>
        <end position="240"/>
    </location>
</feature>
<dbReference type="RefSeq" id="XP_018700581.1">
    <property type="nucleotide sequence ID" value="XM_018852255.1"/>
</dbReference>
<dbReference type="Proteomes" id="UP000076744">
    <property type="component" value="Unassembled WGS sequence"/>
</dbReference>
<protein>
    <submittedName>
        <fullName evidence="6">Salicylate hydroxylase</fullName>
    </submittedName>
</protein>
<dbReference type="EMBL" id="AZHB01000033">
    <property type="protein sequence ID" value="OAA53713.1"/>
    <property type="molecule type" value="Genomic_DNA"/>
</dbReference>
<keyword evidence="7" id="KW-1185">Reference proteome</keyword>
<dbReference type="GO" id="GO:0004497">
    <property type="term" value="F:monooxygenase activity"/>
    <property type="evidence" value="ECO:0007669"/>
    <property type="project" value="UniProtKB-KW"/>
</dbReference>
<dbReference type="GeneID" id="30024944"/>
<feature type="domain" description="FAD-binding" evidence="5">
    <location>
        <begin position="317"/>
        <end position="357"/>
    </location>
</feature>
<evidence type="ECO:0000256" key="1">
    <source>
        <dbReference type="ARBA" id="ARBA00022630"/>
    </source>
</evidence>
<proteinExistence type="predicted"/>
<comment type="caution">
    <text evidence="6">The sequence shown here is derived from an EMBL/GenBank/DDBJ whole genome shotgun (WGS) entry which is preliminary data.</text>
</comment>
<dbReference type="InterPro" id="IPR002938">
    <property type="entry name" value="FAD-bd"/>
</dbReference>
<dbReference type="PANTHER" id="PTHR46972">
    <property type="entry name" value="MONOOXYGENASE ASQM-RELATED"/>
    <property type="match status" value="1"/>
</dbReference>
<evidence type="ECO:0000256" key="4">
    <source>
        <dbReference type="ARBA" id="ARBA00023033"/>
    </source>
</evidence>
<keyword evidence="3" id="KW-0560">Oxidoreductase</keyword>
<organism evidence="6 7">
    <name type="scientific">Cordyceps fumosorosea (strain ARSEF 2679)</name>
    <name type="common">Isaria fumosorosea</name>
    <dbReference type="NCBI Taxonomy" id="1081104"/>
    <lineage>
        <taxon>Eukaryota</taxon>
        <taxon>Fungi</taxon>
        <taxon>Dikarya</taxon>
        <taxon>Ascomycota</taxon>
        <taxon>Pezizomycotina</taxon>
        <taxon>Sordariomycetes</taxon>
        <taxon>Hypocreomycetidae</taxon>
        <taxon>Hypocreales</taxon>
        <taxon>Cordycipitaceae</taxon>
        <taxon>Cordyceps</taxon>
    </lineage>
</organism>